<feature type="domain" description="Major facilitator superfamily (MFS) profile" evidence="6">
    <location>
        <begin position="1"/>
        <end position="408"/>
    </location>
</feature>
<keyword evidence="2 5" id="KW-0812">Transmembrane</keyword>
<dbReference type="Pfam" id="PF07690">
    <property type="entry name" value="MFS_1"/>
    <property type="match status" value="1"/>
</dbReference>
<comment type="subcellular location">
    <subcellularLocation>
        <location evidence="1">Cell membrane</location>
        <topology evidence="1">Multi-pass membrane protein</topology>
    </subcellularLocation>
</comment>
<dbReference type="GO" id="GO:0005886">
    <property type="term" value="C:plasma membrane"/>
    <property type="evidence" value="ECO:0007669"/>
    <property type="project" value="UniProtKB-SubCell"/>
</dbReference>
<name>A0A537KZZ4_9BACT</name>
<feature type="transmembrane region" description="Helical" evidence="5">
    <location>
        <begin position="78"/>
        <end position="99"/>
    </location>
</feature>
<dbReference type="PANTHER" id="PTHR23534">
    <property type="entry name" value="MFS PERMEASE"/>
    <property type="match status" value="1"/>
</dbReference>
<keyword evidence="4 5" id="KW-0472">Membrane</keyword>
<dbReference type="Proteomes" id="UP000319353">
    <property type="component" value="Unassembled WGS sequence"/>
</dbReference>
<feature type="transmembrane region" description="Helical" evidence="5">
    <location>
        <begin position="233"/>
        <end position="251"/>
    </location>
</feature>
<dbReference type="InterPro" id="IPR036259">
    <property type="entry name" value="MFS_trans_sf"/>
</dbReference>
<evidence type="ECO:0000256" key="3">
    <source>
        <dbReference type="ARBA" id="ARBA00022989"/>
    </source>
</evidence>
<reference evidence="7 8" key="1">
    <citation type="journal article" date="2019" name="Nat. Microbiol.">
        <title>Mediterranean grassland soil C-N compound turnover is dependent on rainfall and depth, and is mediated by genomically divergent microorganisms.</title>
        <authorList>
            <person name="Diamond S."/>
            <person name="Andeer P.F."/>
            <person name="Li Z."/>
            <person name="Crits-Christoph A."/>
            <person name="Burstein D."/>
            <person name="Anantharaman K."/>
            <person name="Lane K.R."/>
            <person name="Thomas B.C."/>
            <person name="Pan C."/>
            <person name="Northen T.R."/>
            <person name="Banfield J.F."/>
        </authorList>
    </citation>
    <scope>NUCLEOTIDE SEQUENCE [LARGE SCALE GENOMIC DNA]</scope>
    <source>
        <strain evidence="7">NP_4</strain>
    </source>
</reference>
<evidence type="ECO:0000256" key="2">
    <source>
        <dbReference type="ARBA" id="ARBA00022692"/>
    </source>
</evidence>
<dbReference type="SUPFAM" id="SSF103473">
    <property type="entry name" value="MFS general substrate transporter"/>
    <property type="match status" value="1"/>
</dbReference>
<evidence type="ECO:0000259" key="6">
    <source>
        <dbReference type="PROSITE" id="PS50850"/>
    </source>
</evidence>
<feature type="transmembrane region" description="Helical" evidence="5">
    <location>
        <begin position="138"/>
        <end position="156"/>
    </location>
</feature>
<organism evidence="7 8">
    <name type="scientific">Candidatus Segetimicrobium genomatis</name>
    <dbReference type="NCBI Taxonomy" id="2569760"/>
    <lineage>
        <taxon>Bacteria</taxon>
        <taxon>Bacillati</taxon>
        <taxon>Candidatus Sysuimicrobiota</taxon>
        <taxon>Candidatus Sysuimicrobiia</taxon>
        <taxon>Candidatus Sysuimicrobiales</taxon>
        <taxon>Candidatus Segetimicrobiaceae</taxon>
        <taxon>Candidatus Segetimicrobium</taxon>
    </lineage>
</organism>
<evidence type="ECO:0000313" key="8">
    <source>
        <dbReference type="Proteomes" id="UP000319353"/>
    </source>
</evidence>
<proteinExistence type="predicted"/>
<feature type="transmembrane region" description="Helical" evidence="5">
    <location>
        <begin position="176"/>
        <end position="194"/>
    </location>
</feature>
<keyword evidence="3 5" id="KW-1133">Transmembrane helix</keyword>
<dbReference type="EMBL" id="VBAL01000101">
    <property type="protein sequence ID" value="TMJ01298.1"/>
    <property type="molecule type" value="Genomic_DNA"/>
</dbReference>
<evidence type="ECO:0000313" key="7">
    <source>
        <dbReference type="EMBL" id="TMJ01298.1"/>
    </source>
</evidence>
<feature type="transmembrane region" description="Helical" evidence="5">
    <location>
        <begin position="47"/>
        <end position="66"/>
    </location>
</feature>
<feature type="transmembrane region" description="Helical" evidence="5">
    <location>
        <begin position="384"/>
        <end position="403"/>
    </location>
</feature>
<feature type="transmembrane region" description="Helical" evidence="5">
    <location>
        <begin position="263"/>
        <end position="283"/>
    </location>
</feature>
<dbReference type="PANTHER" id="PTHR23534:SF1">
    <property type="entry name" value="MAJOR FACILITATOR SUPERFAMILY PROTEIN"/>
    <property type="match status" value="1"/>
</dbReference>
<gene>
    <name evidence="7" type="ORF">E6H01_08030</name>
</gene>
<dbReference type="Gene3D" id="1.20.1250.20">
    <property type="entry name" value="MFS general substrate transporter like domains"/>
    <property type="match status" value="1"/>
</dbReference>
<evidence type="ECO:0000256" key="4">
    <source>
        <dbReference type="ARBA" id="ARBA00023136"/>
    </source>
</evidence>
<evidence type="ECO:0000256" key="5">
    <source>
        <dbReference type="SAM" id="Phobius"/>
    </source>
</evidence>
<protein>
    <submittedName>
        <fullName evidence="7">MFS transporter</fullName>
    </submittedName>
</protein>
<feature type="transmembrane region" description="Helical" evidence="5">
    <location>
        <begin position="359"/>
        <end position="378"/>
    </location>
</feature>
<feature type="transmembrane region" description="Helical" evidence="5">
    <location>
        <begin position="295"/>
        <end position="314"/>
    </location>
</feature>
<sequence length="414" mass="42201">MVINNAATARKITRTLLAVQGLGQAAVVALIPIMAIVGAKLGGRSQWAGVPAMCYQLGQASAAYGWGYAMDPLGRRGMLVLGALAGAAGALISTAAVVSASFWSFLLGSTLVGVAISAVQLSRFVAAEVHQASQRARAISTVVVGGTLGAIVGPLLAGPMSRIAAGLGLDELSGPYGASTGLFVAAAAVIFLFLRPEPRDLGRAIGSVTSDPAVSSRPARSMAEIYGERPTKVATTAMVCGQLVMVMLMVITPLHMRGHNHPIGTISFVISGHVVGMYAFSVISGQLADRWGRGPVIMAGSGVLILACLAATLSPQVLPLTVALFLLGLGWNLCYVGGSSLLADQLSPEERARTQGFNDLLIGLASAAGSLGSGIVFAGIGYNAMGLVGAVTALIPLTVAALWRSRGRMVTVTP</sequence>
<dbReference type="InterPro" id="IPR011701">
    <property type="entry name" value="MFS"/>
</dbReference>
<dbReference type="PROSITE" id="PS50850">
    <property type="entry name" value="MFS"/>
    <property type="match status" value="1"/>
</dbReference>
<dbReference type="GO" id="GO:0022857">
    <property type="term" value="F:transmembrane transporter activity"/>
    <property type="evidence" value="ECO:0007669"/>
    <property type="project" value="InterPro"/>
</dbReference>
<feature type="transmembrane region" description="Helical" evidence="5">
    <location>
        <begin position="105"/>
        <end position="126"/>
    </location>
</feature>
<evidence type="ECO:0000256" key="1">
    <source>
        <dbReference type="ARBA" id="ARBA00004651"/>
    </source>
</evidence>
<feature type="transmembrane region" description="Helical" evidence="5">
    <location>
        <begin position="21"/>
        <end position="41"/>
    </location>
</feature>
<comment type="caution">
    <text evidence="7">The sequence shown here is derived from an EMBL/GenBank/DDBJ whole genome shotgun (WGS) entry which is preliminary data.</text>
</comment>
<dbReference type="InterPro" id="IPR020846">
    <property type="entry name" value="MFS_dom"/>
</dbReference>
<feature type="transmembrane region" description="Helical" evidence="5">
    <location>
        <begin position="320"/>
        <end position="338"/>
    </location>
</feature>
<accession>A0A537KZZ4</accession>
<dbReference type="AlphaFoldDB" id="A0A537KZZ4"/>